<evidence type="ECO:0000256" key="1">
    <source>
        <dbReference type="ARBA" id="ARBA00010528"/>
    </source>
</evidence>
<dbReference type="GO" id="GO:1990904">
    <property type="term" value="C:ribonucleoprotein complex"/>
    <property type="evidence" value="ECO:0007669"/>
    <property type="project" value="UniProtKB-KW"/>
</dbReference>
<protein>
    <recommendedName>
        <fullName evidence="4 5">Large ribosomal subunit protein uL4</fullName>
    </recommendedName>
</protein>
<dbReference type="GO" id="GO:0006412">
    <property type="term" value="P:translation"/>
    <property type="evidence" value="ECO:0007669"/>
    <property type="project" value="UniProtKB-UniRule"/>
</dbReference>
<dbReference type="PANTHER" id="PTHR10746:SF6">
    <property type="entry name" value="LARGE RIBOSOMAL SUBUNIT PROTEIN UL4M"/>
    <property type="match status" value="1"/>
</dbReference>
<accession>A0A7X1E5L6</accession>
<gene>
    <name evidence="5 7" type="primary">rplD</name>
    <name evidence="7" type="ORF">H5P30_15945</name>
</gene>
<name>A0A7X1E5L6_9BACT</name>
<evidence type="ECO:0000313" key="8">
    <source>
        <dbReference type="Proteomes" id="UP000525652"/>
    </source>
</evidence>
<feature type="region of interest" description="Disordered" evidence="6">
    <location>
        <begin position="49"/>
        <end position="96"/>
    </location>
</feature>
<keyword evidence="5" id="KW-0694">RNA-binding</keyword>
<dbReference type="PANTHER" id="PTHR10746">
    <property type="entry name" value="50S RIBOSOMAL PROTEIN L4"/>
    <property type="match status" value="1"/>
</dbReference>
<evidence type="ECO:0000256" key="4">
    <source>
        <dbReference type="ARBA" id="ARBA00035244"/>
    </source>
</evidence>
<keyword evidence="8" id="KW-1185">Reference proteome</keyword>
<evidence type="ECO:0000256" key="6">
    <source>
        <dbReference type="SAM" id="MobiDB-lite"/>
    </source>
</evidence>
<dbReference type="Gene3D" id="3.40.1370.10">
    <property type="match status" value="1"/>
</dbReference>
<dbReference type="Pfam" id="PF00573">
    <property type="entry name" value="Ribosomal_L4"/>
    <property type="match status" value="1"/>
</dbReference>
<dbReference type="SUPFAM" id="SSF52166">
    <property type="entry name" value="Ribosomal protein L4"/>
    <property type="match status" value="1"/>
</dbReference>
<dbReference type="InterPro" id="IPR002136">
    <property type="entry name" value="Ribosomal_uL4"/>
</dbReference>
<comment type="similarity">
    <text evidence="1 5">Belongs to the universal ribosomal protein uL4 family.</text>
</comment>
<evidence type="ECO:0000256" key="3">
    <source>
        <dbReference type="ARBA" id="ARBA00023274"/>
    </source>
</evidence>
<dbReference type="AlphaFoldDB" id="A0A7X1E5L6"/>
<reference evidence="7 8" key="1">
    <citation type="submission" date="2020-07" db="EMBL/GenBank/DDBJ databases">
        <authorList>
            <person name="Feng X."/>
        </authorList>
    </citation>
    <scope>NUCLEOTIDE SEQUENCE [LARGE SCALE GENOMIC DNA]</scope>
    <source>
        <strain evidence="7 8">JCM14086</strain>
    </source>
</reference>
<dbReference type="RefSeq" id="WP_185693906.1">
    <property type="nucleotide sequence ID" value="NZ_JACHVA010000126.1"/>
</dbReference>
<comment type="subunit">
    <text evidence="5">Part of the 50S ribosomal subunit.</text>
</comment>
<sequence length="211" mass="23177">MNLKYYSADGTGGDEREFAGFPVFEGSKGRMALRQAIIAVQANLRQGNASTKTRGEVSGSGKKMFRQKGTGMARRGPKRTPLLRGGGVAFGPKPRSYSQKVNRKMRRLALARALFEQGQSGSINVIEKWEAAEVKTKPFDALVSKIQPNRRVLIVDDEISTNVALSGRNIARLHFAETSNVNAYDIVRFDTIIFSERAIDTLLARVNGGES</sequence>
<evidence type="ECO:0000256" key="5">
    <source>
        <dbReference type="HAMAP-Rule" id="MF_01328"/>
    </source>
</evidence>
<proteinExistence type="inferred from homology"/>
<comment type="caution">
    <text evidence="7">The sequence shown here is derived from an EMBL/GenBank/DDBJ whole genome shotgun (WGS) entry which is preliminary data.</text>
</comment>
<keyword evidence="3 5" id="KW-0687">Ribonucleoprotein</keyword>
<dbReference type="NCBIfam" id="TIGR03953">
    <property type="entry name" value="rplD_bact"/>
    <property type="match status" value="1"/>
</dbReference>
<evidence type="ECO:0000313" key="7">
    <source>
        <dbReference type="EMBL" id="MBC2603274.1"/>
    </source>
</evidence>
<dbReference type="EMBL" id="JACHVA010000126">
    <property type="protein sequence ID" value="MBC2603274.1"/>
    <property type="molecule type" value="Genomic_DNA"/>
</dbReference>
<dbReference type="Proteomes" id="UP000525652">
    <property type="component" value="Unassembled WGS sequence"/>
</dbReference>
<dbReference type="GO" id="GO:0005840">
    <property type="term" value="C:ribosome"/>
    <property type="evidence" value="ECO:0007669"/>
    <property type="project" value="UniProtKB-KW"/>
</dbReference>
<comment type="function">
    <text evidence="5">Forms part of the polypeptide exit tunnel.</text>
</comment>
<evidence type="ECO:0000256" key="2">
    <source>
        <dbReference type="ARBA" id="ARBA00022980"/>
    </source>
</evidence>
<dbReference type="InterPro" id="IPR013005">
    <property type="entry name" value="Ribosomal_uL4-like"/>
</dbReference>
<keyword evidence="5" id="KW-0699">rRNA-binding</keyword>
<dbReference type="HAMAP" id="MF_01328_B">
    <property type="entry name" value="Ribosomal_uL4_B"/>
    <property type="match status" value="1"/>
</dbReference>
<dbReference type="GO" id="GO:0003735">
    <property type="term" value="F:structural constituent of ribosome"/>
    <property type="evidence" value="ECO:0007669"/>
    <property type="project" value="InterPro"/>
</dbReference>
<organism evidence="7 8">
    <name type="scientific">Puniceicoccus vermicola</name>
    <dbReference type="NCBI Taxonomy" id="388746"/>
    <lineage>
        <taxon>Bacteria</taxon>
        <taxon>Pseudomonadati</taxon>
        <taxon>Verrucomicrobiota</taxon>
        <taxon>Opitutia</taxon>
        <taxon>Puniceicoccales</taxon>
        <taxon>Puniceicoccaceae</taxon>
        <taxon>Puniceicoccus</taxon>
    </lineage>
</organism>
<dbReference type="InterPro" id="IPR023574">
    <property type="entry name" value="Ribosomal_uL4_dom_sf"/>
</dbReference>
<comment type="function">
    <text evidence="5">One of the primary rRNA binding proteins, this protein initially binds near the 5'-end of the 23S rRNA. It is important during the early stages of 50S assembly. It makes multiple contacts with different domains of the 23S rRNA in the assembled 50S subunit and ribosome.</text>
</comment>
<dbReference type="GO" id="GO:0019843">
    <property type="term" value="F:rRNA binding"/>
    <property type="evidence" value="ECO:0007669"/>
    <property type="project" value="UniProtKB-UniRule"/>
</dbReference>
<keyword evidence="2 5" id="KW-0689">Ribosomal protein</keyword>